<accession>A0ABN0PB98</accession>
<dbReference type="GeneID" id="77331245"/>
<organism evidence="8 9">
    <name type="scientific">Staphylococcus simulans UMC-CNS-990</name>
    <dbReference type="NCBI Taxonomy" id="1405498"/>
    <lineage>
        <taxon>Bacteria</taxon>
        <taxon>Bacillati</taxon>
        <taxon>Bacillota</taxon>
        <taxon>Bacilli</taxon>
        <taxon>Bacillales</taxon>
        <taxon>Staphylococcaceae</taxon>
        <taxon>Staphylococcus</taxon>
    </lineage>
</organism>
<evidence type="ECO:0000256" key="5">
    <source>
        <dbReference type="ARBA" id="ARBA00022989"/>
    </source>
</evidence>
<evidence type="ECO:0000313" key="9">
    <source>
        <dbReference type="Proteomes" id="UP000017131"/>
    </source>
</evidence>
<gene>
    <name evidence="8" type="ORF">SSIM_09210</name>
</gene>
<protein>
    <submittedName>
        <fullName evidence="8">Membrane protein</fullName>
    </submittedName>
</protein>
<evidence type="ECO:0000256" key="6">
    <source>
        <dbReference type="ARBA" id="ARBA00023136"/>
    </source>
</evidence>
<evidence type="ECO:0000256" key="2">
    <source>
        <dbReference type="ARBA" id="ARBA00006544"/>
    </source>
</evidence>
<evidence type="ECO:0000256" key="4">
    <source>
        <dbReference type="ARBA" id="ARBA00022692"/>
    </source>
</evidence>
<name>A0ABN0PB98_STASI</name>
<dbReference type="Pfam" id="PF06081">
    <property type="entry name" value="ArAE_1"/>
    <property type="match status" value="1"/>
</dbReference>
<sequence length="366" mass="41999">MKLGARIFKTGIAIVLAMLIASLLPKSAGIPTVAGIGAIVAMQPSVYRSYKTIKEQFQGNLIGAILSVSMVSLFGDSIIIMGATVIVLIALLFQLKLQHVATLATVTALIIMGQGGETGNFYASAFYRFVLVMIGVFSAFTVNVAFFPPKYETKLYYNSMNIASDIFIWIKLVINDTTEFYHVKEDTKSIKERLKNLEQLFNYYKEERPFFRKNWPELNRKKIIFKQVVTTTKSAYDVLRRMHRYQHDLHNMSTDLRLQIKFELDDLMTSYDQIMLSIAQKARHDFENFQAPVDIPQKIELMEAFKNEMVLNTETSEYSISNVMQIISAIEEFSYDLAHLDRLVMSYFQFHTDDSNIEIEEEDLDL</sequence>
<comment type="similarity">
    <text evidence="2">Belongs to the UPF0421 family.</text>
</comment>
<keyword evidence="9" id="KW-1185">Reference proteome</keyword>
<evidence type="ECO:0000256" key="1">
    <source>
        <dbReference type="ARBA" id="ARBA00004651"/>
    </source>
</evidence>
<keyword evidence="5 7" id="KW-1133">Transmembrane helix</keyword>
<keyword evidence="6 7" id="KW-0472">Membrane</keyword>
<feature type="transmembrane region" description="Helical" evidence="7">
    <location>
        <begin position="62"/>
        <end position="91"/>
    </location>
</feature>
<dbReference type="PANTHER" id="PTHR30509">
    <property type="entry name" value="P-HYDROXYBENZOIC ACID EFFLUX PUMP SUBUNIT-RELATED"/>
    <property type="match status" value="1"/>
</dbReference>
<reference evidence="8 9" key="1">
    <citation type="journal article" date="2013" name="Genome Announc.">
        <title>Draft Genome Sequence of Staphylococcus simulans UMC-CNS-990, Isolated from a Case of Chronic Bovine Mastitis.</title>
        <authorList>
            <person name="Calcutt M.J."/>
            <person name="Foecking M.F."/>
            <person name="Hsieh H.Y."/>
            <person name="Perry J."/>
            <person name="Stewart G.C."/>
            <person name="Middleton J.R."/>
        </authorList>
    </citation>
    <scope>NUCLEOTIDE SEQUENCE [LARGE SCALE GENOMIC DNA]</scope>
    <source>
        <strain evidence="8 9">UMC-CNS-990</strain>
    </source>
</reference>
<keyword evidence="4 7" id="KW-0812">Transmembrane</keyword>
<proteinExistence type="inferred from homology"/>
<evidence type="ECO:0000256" key="3">
    <source>
        <dbReference type="ARBA" id="ARBA00022475"/>
    </source>
</evidence>
<dbReference type="InterPro" id="IPR010343">
    <property type="entry name" value="ArAE_1"/>
</dbReference>
<keyword evidence="3" id="KW-1003">Cell membrane</keyword>
<feature type="transmembrane region" description="Helical" evidence="7">
    <location>
        <begin position="30"/>
        <end position="50"/>
    </location>
</feature>
<dbReference type="RefSeq" id="WP_002481642.1">
    <property type="nucleotide sequence ID" value="NZ_AXDY01000008.1"/>
</dbReference>
<feature type="transmembrane region" description="Helical" evidence="7">
    <location>
        <begin position="125"/>
        <end position="149"/>
    </location>
</feature>
<dbReference type="Proteomes" id="UP000017131">
    <property type="component" value="Unassembled WGS sequence"/>
</dbReference>
<dbReference type="PANTHER" id="PTHR30509:SF27">
    <property type="entry name" value="UPF0421 PROTEIN YGAE"/>
    <property type="match status" value="1"/>
</dbReference>
<comment type="caution">
    <text evidence="8">The sequence shown here is derived from an EMBL/GenBank/DDBJ whole genome shotgun (WGS) entry which is preliminary data.</text>
</comment>
<evidence type="ECO:0000313" key="8">
    <source>
        <dbReference type="EMBL" id="ERS92883.1"/>
    </source>
</evidence>
<feature type="transmembrane region" description="Helical" evidence="7">
    <location>
        <begin position="7"/>
        <end position="24"/>
    </location>
</feature>
<evidence type="ECO:0000256" key="7">
    <source>
        <dbReference type="SAM" id="Phobius"/>
    </source>
</evidence>
<comment type="subcellular location">
    <subcellularLocation>
        <location evidence="1">Cell membrane</location>
        <topology evidence="1">Multi-pass membrane protein</topology>
    </subcellularLocation>
</comment>
<dbReference type="EMBL" id="AXDY01000008">
    <property type="protein sequence ID" value="ERS92883.1"/>
    <property type="molecule type" value="Genomic_DNA"/>
</dbReference>